<dbReference type="Proteomes" id="UP000326678">
    <property type="component" value="Chromosome pGXM03"/>
</dbReference>
<sequence length="208" mass="23722">MPDENKPSQMLRVPTPLIDAVKELSRLHRQGRTLEVLSGLDDLIFTLDSGSGSPQNSASQTRKEICDPRFESLRERLDNLESQLSGFSDRNETPSTKHLNDLEQKIDFINNRLAQFAEVIMQLQSNINNQPRRGKSYYGNSYNQGQPVKFQPITEESLASRLGVTPETIRKERESQPAPLFFAWSKRKDTSGIGWEFNQKTGLYHPIT</sequence>
<keyword evidence="1" id="KW-0175">Coiled coil</keyword>
<dbReference type="AlphaFoldDB" id="A0A5P8WJX6"/>
<dbReference type="EMBL" id="CP045230">
    <property type="protein sequence ID" value="QFS52762.1"/>
    <property type="molecule type" value="Genomic_DNA"/>
</dbReference>
<evidence type="ECO:0000256" key="1">
    <source>
        <dbReference type="SAM" id="Coils"/>
    </source>
</evidence>
<dbReference type="KEGG" id="nsh:GXM_10026"/>
<evidence type="ECO:0000313" key="3">
    <source>
        <dbReference type="Proteomes" id="UP000326678"/>
    </source>
</evidence>
<name>A0A5P8WJX6_9NOSO</name>
<evidence type="ECO:0000313" key="2">
    <source>
        <dbReference type="EMBL" id="QFS52762.1"/>
    </source>
</evidence>
<reference evidence="2 3" key="1">
    <citation type="submission" date="2019-10" db="EMBL/GenBank/DDBJ databases">
        <title>Genomic and transcriptomic insights into the perfect genentic adaptation of a filamentous nitrogen-fixing cyanobacterium to rice fields.</title>
        <authorList>
            <person name="Chen Z."/>
        </authorList>
    </citation>
    <scope>NUCLEOTIDE SEQUENCE [LARGE SCALE GENOMIC DNA]</scope>
    <source>
        <strain evidence="2">CCNUC1</strain>
    </source>
</reference>
<protein>
    <submittedName>
        <fullName evidence="2">Uncharacterized protein</fullName>
    </submittedName>
</protein>
<gene>
    <name evidence="2" type="ORF">GXM_10026</name>
</gene>
<proteinExistence type="predicted"/>
<dbReference type="RefSeq" id="WP_152592897.1">
    <property type="nucleotide sequence ID" value="NZ_CP045230.1"/>
</dbReference>
<feature type="coiled-coil region" evidence="1">
    <location>
        <begin position="70"/>
        <end position="119"/>
    </location>
</feature>
<accession>A0A5P8WJX6</accession>
<keyword evidence="3" id="KW-1185">Reference proteome</keyword>
<organism evidence="2 3">
    <name type="scientific">Nostoc sphaeroides CCNUC1</name>
    <dbReference type="NCBI Taxonomy" id="2653204"/>
    <lineage>
        <taxon>Bacteria</taxon>
        <taxon>Bacillati</taxon>
        <taxon>Cyanobacteriota</taxon>
        <taxon>Cyanophyceae</taxon>
        <taxon>Nostocales</taxon>
        <taxon>Nostocaceae</taxon>
        <taxon>Nostoc</taxon>
    </lineage>
</organism>